<dbReference type="Proteomes" id="UP000613974">
    <property type="component" value="Unassembled WGS sequence"/>
</dbReference>
<name>A0ABQ3SLH4_9ACTN</name>
<gene>
    <name evidence="1" type="ORF">Snoj_29040</name>
</gene>
<evidence type="ECO:0008006" key="3">
    <source>
        <dbReference type="Google" id="ProtNLM"/>
    </source>
</evidence>
<evidence type="ECO:0000313" key="1">
    <source>
        <dbReference type="EMBL" id="GHI68986.1"/>
    </source>
</evidence>
<dbReference type="EMBL" id="BNEC01000005">
    <property type="protein sequence ID" value="GHI68986.1"/>
    <property type="molecule type" value="Genomic_DNA"/>
</dbReference>
<accession>A0ABQ3SLH4</accession>
<proteinExistence type="predicted"/>
<organism evidence="1 2">
    <name type="scientific">Streptomyces nojiriensis</name>
    <dbReference type="NCBI Taxonomy" id="66374"/>
    <lineage>
        <taxon>Bacteria</taxon>
        <taxon>Bacillati</taxon>
        <taxon>Actinomycetota</taxon>
        <taxon>Actinomycetes</taxon>
        <taxon>Kitasatosporales</taxon>
        <taxon>Streptomycetaceae</taxon>
        <taxon>Streptomyces</taxon>
    </lineage>
</organism>
<keyword evidence="2" id="KW-1185">Reference proteome</keyword>
<comment type="caution">
    <text evidence="1">The sequence shown here is derived from an EMBL/GenBank/DDBJ whole genome shotgun (WGS) entry which is preliminary data.</text>
</comment>
<evidence type="ECO:0000313" key="2">
    <source>
        <dbReference type="Proteomes" id="UP000613974"/>
    </source>
</evidence>
<protein>
    <recommendedName>
        <fullName evidence="3">Integron gene cassette protein</fullName>
    </recommendedName>
</protein>
<sequence>MPRRRPGRVRAEQWPRHRLTYQPPIAGLSPPALAEVARVERSRNYLWPGVTAESVRIWRGFVRDPYRNLWSEYEDGGCGVWECCGSPFEAREFLDAVIHGMSRRRARELRFLVDQLDNSY</sequence>
<reference evidence="2" key="1">
    <citation type="submission" date="2023-07" db="EMBL/GenBank/DDBJ databases">
        <title>Whole genome shotgun sequence of Streptomyces nojiriensis NBRC 13794.</title>
        <authorList>
            <person name="Komaki H."/>
            <person name="Tamura T."/>
        </authorList>
    </citation>
    <scope>NUCLEOTIDE SEQUENCE [LARGE SCALE GENOMIC DNA]</scope>
    <source>
        <strain evidence="2">NBRC 13794</strain>
    </source>
</reference>